<sequence length="308" mass="33563">MTGQLHSCVDARRLAHGVPRVRSGALTGPLLVLPAAAFLMLVFVLPTVLMVAHSVTRHLDAGTLVRGVTAENYARLLRSALYRNVLWRTLKIATLSSVIAVPIAYPLALVIAQGRPLAARLTLLVVLSPLLVLVVIRAYGWKLILARGGFLTELLQWLHLSPHPRPLLYTDWAVVIASVHVFLPLMVLPLAGAIRKIQPSIAEAAQTLGADARVLFQRIVVPMSMPGLTVGITLVFSLTATSYVTPQILGGNFSAMLGNLVQQQVLTLNDWPFGAAIASLMLAMALLANLLFIVFVERHALRWTRRQR</sequence>
<feature type="transmembrane region" description="Helical" evidence="8">
    <location>
        <begin position="30"/>
        <end position="52"/>
    </location>
</feature>
<dbReference type="Pfam" id="PF00528">
    <property type="entry name" value="BPD_transp_1"/>
    <property type="match status" value="1"/>
</dbReference>
<evidence type="ECO:0000256" key="1">
    <source>
        <dbReference type="ARBA" id="ARBA00004651"/>
    </source>
</evidence>
<dbReference type="PROSITE" id="PS50928">
    <property type="entry name" value="ABC_TM1"/>
    <property type="match status" value="1"/>
</dbReference>
<evidence type="ECO:0000256" key="6">
    <source>
        <dbReference type="ARBA" id="ARBA00022989"/>
    </source>
</evidence>
<feature type="transmembrane region" description="Helical" evidence="8">
    <location>
        <begin position="117"/>
        <end position="136"/>
    </location>
</feature>
<comment type="subcellular location">
    <subcellularLocation>
        <location evidence="1 8">Cell membrane</location>
        <topology evidence="1 8">Multi-pass membrane protein</topology>
    </subcellularLocation>
</comment>
<dbReference type="PANTHER" id="PTHR42929:SF5">
    <property type="entry name" value="ABC TRANSPORTER PERMEASE PROTEIN"/>
    <property type="match status" value="1"/>
</dbReference>
<name>Q13FP2_PARXL</name>
<dbReference type="OrthoDB" id="9808619at2"/>
<dbReference type="PANTHER" id="PTHR42929">
    <property type="entry name" value="INNER MEMBRANE ABC TRANSPORTER PERMEASE PROTEIN YDCU-RELATED-RELATED"/>
    <property type="match status" value="1"/>
</dbReference>
<dbReference type="STRING" id="266265.Bxe_C1237"/>
<dbReference type="InterPro" id="IPR000515">
    <property type="entry name" value="MetI-like"/>
</dbReference>
<evidence type="ECO:0000256" key="4">
    <source>
        <dbReference type="ARBA" id="ARBA00022475"/>
    </source>
</evidence>
<feature type="transmembrane region" description="Helical" evidence="8">
    <location>
        <begin position="273"/>
        <end position="296"/>
    </location>
</feature>
<evidence type="ECO:0000259" key="9">
    <source>
        <dbReference type="PROSITE" id="PS50928"/>
    </source>
</evidence>
<proteinExistence type="inferred from homology"/>
<protein>
    <submittedName>
        <fullName evidence="10">ABC spermidine/putrescine transporter, inner membrane subunit</fullName>
    </submittedName>
</protein>
<organism evidence="10 11">
    <name type="scientific">Paraburkholderia xenovorans (strain LB400)</name>
    <dbReference type="NCBI Taxonomy" id="266265"/>
    <lineage>
        <taxon>Bacteria</taxon>
        <taxon>Pseudomonadati</taxon>
        <taxon>Pseudomonadota</taxon>
        <taxon>Betaproteobacteria</taxon>
        <taxon>Burkholderiales</taxon>
        <taxon>Burkholderiaceae</taxon>
        <taxon>Paraburkholderia</taxon>
    </lineage>
</organism>
<evidence type="ECO:0000256" key="2">
    <source>
        <dbReference type="ARBA" id="ARBA00007069"/>
    </source>
</evidence>
<dbReference type="KEGG" id="bxb:DR64_8571"/>
<keyword evidence="6 8" id="KW-1133">Transmembrane helix</keyword>
<dbReference type="eggNOG" id="COG1176">
    <property type="taxonomic scope" value="Bacteria"/>
</dbReference>
<feature type="domain" description="ABC transmembrane type-1" evidence="9">
    <location>
        <begin position="86"/>
        <end position="292"/>
    </location>
</feature>
<keyword evidence="7 8" id="KW-0472">Membrane</keyword>
<keyword evidence="3 8" id="KW-0813">Transport</keyword>
<evidence type="ECO:0000256" key="8">
    <source>
        <dbReference type="RuleBase" id="RU363032"/>
    </source>
</evidence>
<dbReference type="AlphaFoldDB" id="Q13FP2"/>
<keyword evidence="11" id="KW-1185">Reference proteome</keyword>
<feature type="transmembrane region" description="Helical" evidence="8">
    <location>
        <begin position="215"/>
        <end position="236"/>
    </location>
</feature>
<dbReference type="CDD" id="cd06261">
    <property type="entry name" value="TM_PBP2"/>
    <property type="match status" value="1"/>
</dbReference>
<gene>
    <name evidence="10" type="ORF">Bxe_C1237</name>
</gene>
<dbReference type="KEGG" id="bxe:Bxe_C1237"/>
<evidence type="ECO:0000256" key="3">
    <source>
        <dbReference type="ARBA" id="ARBA00022448"/>
    </source>
</evidence>
<reference evidence="10 11" key="1">
    <citation type="journal article" date="2006" name="Proc. Natl. Acad. Sci. U.S.A.">
        <title>Burkholderia xenovorans LB400 harbors a multi-replicon, 9.73-Mbp genome shaped for versatility.</title>
        <authorList>
            <person name="Chain P.S."/>
            <person name="Denef V.J."/>
            <person name="Konstantinidis K.T."/>
            <person name="Vergez L.M."/>
            <person name="Agullo L."/>
            <person name="Reyes V.L."/>
            <person name="Hauser L."/>
            <person name="Cordova M."/>
            <person name="Gomez L."/>
            <person name="Gonzalez M."/>
            <person name="Land M."/>
            <person name="Lao V."/>
            <person name="Larimer F."/>
            <person name="LiPuma J.J."/>
            <person name="Mahenthiralingam E."/>
            <person name="Malfatti S.A."/>
            <person name="Marx C.J."/>
            <person name="Parnell J.J."/>
            <person name="Ramette A."/>
            <person name="Richardson P."/>
            <person name="Seeger M."/>
            <person name="Smith D."/>
            <person name="Spilker T."/>
            <person name="Sul W.J."/>
            <person name="Tsoi T.V."/>
            <person name="Ulrich L.E."/>
            <person name="Zhulin I.B."/>
            <person name="Tiedje J.M."/>
        </authorList>
    </citation>
    <scope>NUCLEOTIDE SEQUENCE [LARGE SCALE GENOMIC DNA]</scope>
    <source>
        <strain evidence="10 11">LB400</strain>
    </source>
</reference>
<evidence type="ECO:0000256" key="5">
    <source>
        <dbReference type="ARBA" id="ARBA00022692"/>
    </source>
</evidence>
<keyword evidence="4" id="KW-1003">Cell membrane</keyword>
<feature type="transmembrane region" description="Helical" evidence="8">
    <location>
        <begin position="85"/>
        <end position="105"/>
    </location>
</feature>
<keyword evidence="5 8" id="KW-0812">Transmembrane</keyword>
<dbReference type="Gene3D" id="1.10.3720.10">
    <property type="entry name" value="MetI-like"/>
    <property type="match status" value="1"/>
</dbReference>
<dbReference type="GO" id="GO:0005886">
    <property type="term" value="C:plasma membrane"/>
    <property type="evidence" value="ECO:0007669"/>
    <property type="project" value="UniProtKB-SubCell"/>
</dbReference>
<dbReference type="PATRIC" id="fig|266265.5.peg.8987"/>
<dbReference type="EMBL" id="CP000272">
    <property type="protein sequence ID" value="ABE37097.1"/>
    <property type="molecule type" value="Genomic_DNA"/>
</dbReference>
<feature type="transmembrane region" description="Helical" evidence="8">
    <location>
        <begin position="172"/>
        <end position="194"/>
    </location>
</feature>
<evidence type="ECO:0000256" key="7">
    <source>
        <dbReference type="ARBA" id="ARBA00023136"/>
    </source>
</evidence>
<dbReference type="GO" id="GO:0055085">
    <property type="term" value="P:transmembrane transport"/>
    <property type="evidence" value="ECO:0007669"/>
    <property type="project" value="InterPro"/>
</dbReference>
<evidence type="ECO:0000313" key="10">
    <source>
        <dbReference type="EMBL" id="ABE37097.1"/>
    </source>
</evidence>
<dbReference type="Proteomes" id="UP000001817">
    <property type="component" value="Chromosome 3"/>
</dbReference>
<accession>Q13FP2</accession>
<evidence type="ECO:0000313" key="11">
    <source>
        <dbReference type="Proteomes" id="UP000001817"/>
    </source>
</evidence>
<dbReference type="InterPro" id="IPR035906">
    <property type="entry name" value="MetI-like_sf"/>
</dbReference>
<dbReference type="SUPFAM" id="SSF161098">
    <property type="entry name" value="MetI-like"/>
    <property type="match status" value="1"/>
</dbReference>
<comment type="similarity">
    <text evidence="2">Belongs to the binding-protein-dependent transport system permease family. CysTW subfamily.</text>
</comment>
<dbReference type="RefSeq" id="WP_011494323.1">
    <property type="nucleotide sequence ID" value="NC_007953.1"/>
</dbReference>